<dbReference type="InterPro" id="IPR014729">
    <property type="entry name" value="Rossmann-like_a/b/a_fold"/>
</dbReference>
<accession>A0A382UD45</accession>
<feature type="non-terminal residue" evidence="9">
    <location>
        <position position="1"/>
    </location>
</feature>
<comment type="catalytic activity">
    <reaction evidence="8">
        <text>(R)-pantoate + beta-alanine + ATP = (R)-pantothenate + AMP + diphosphate + H(+)</text>
        <dbReference type="Rhea" id="RHEA:10912"/>
        <dbReference type="ChEBI" id="CHEBI:15378"/>
        <dbReference type="ChEBI" id="CHEBI:15980"/>
        <dbReference type="ChEBI" id="CHEBI:29032"/>
        <dbReference type="ChEBI" id="CHEBI:30616"/>
        <dbReference type="ChEBI" id="CHEBI:33019"/>
        <dbReference type="ChEBI" id="CHEBI:57966"/>
        <dbReference type="ChEBI" id="CHEBI:456215"/>
        <dbReference type="EC" id="6.3.2.1"/>
    </reaction>
</comment>
<dbReference type="SUPFAM" id="SSF52374">
    <property type="entry name" value="Nucleotidylyl transferase"/>
    <property type="match status" value="1"/>
</dbReference>
<keyword evidence="4" id="KW-0436">Ligase</keyword>
<evidence type="ECO:0000256" key="2">
    <source>
        <dbReference type="ARBA" id="ARBA00009256"/>
    </source>
</evidence>
<evidence type="ECO:0000313" key="9">
    <source>
        <dbReference type="EMBL" id="SVD32012.1"/>
    </source>
</evidence>
<evidence type="ECO:0000256" key="6">
    <source>
        <dbReference type="ARBA" id="ARBA00022741"/>
    </source>
</evidence>
<dbReference type="Pfam" id="PF02569">
    <property type="entry name" value="Pantoate_ligase"/>
    <property type="match status" value="1"/>
</dbReference>
<name>A0A382UD45_9ZZZZ</name>
<dbReference type="InterPro" id="IPR003721">
    <property type="entry name" value="Pantoate_ligase"/>
</dbReference>
<dbReference type="Gene3D" id="3.30.1300.10">
    <property type="entry name" value="Pantoate-beta-alanine ligase, C-terminal domain"/>
    <property type="match status" value="1"/>
</dbReference>
<dbReference type="GO" id="GO:0005524">
    <property type="term" value="F:ATP binding"/>
    <property type="evidence" value="ECO:0007669"/>
    <property type="project" value="UniProtKB-KW"/>
</dbReference>
<evidence type="ECO:0000256" key="8">
    <source>
        <dbReference type="ARBA" id="ARBA00048258"/>
    </source>
</evidence>
<dbReference type="Gene3D" id="3.40.50.620">
    <property type="entry name" value="HUPs"/>
    <property type="match status" value="1"/>
</dbReference>
<dbReference type="PANTHER" id="PTHR21299">
    <property type="entry name" value="CYTIDYLATE KINASE/PANTOATE-BETA-ALANINE LIGASE"/>
    <property type="match status" value="1"/>
</dbReference>
<dbReference type="GO" id="GO:0005829">
    <property type="term" value="C:cytosol"/>
    <property type="evidence" value="ECO:0007669"/>
    <property type="project" value="TreeGrafter"/>
</dbReference>
<dbReference type="GO" id="GO:0015940">
    <property type="term" value="P:pantothenate biosynthetic process"/>
    <property type="evidence" value="ECO:0007669"/>
    <property type="project" value="UniProtKB-UniPathway"/>
</dbReference>
<evidence type="ECO:0000256" key="7">
    <source>
        <dbReference type="ARBA" id="ARBA00022840"/>
    </source>
</evidence>
<protein>
    <recommendedName>
        <fullName evidence="3">pantoate--beta-alanine ligase (AMP-forming)</fullName>
        <ecNumber evidence="3">6.3.2.1</ecNumber>
    </recommendedName>
</protein>
<dbReference type="AlphaFoldDB" id="A0A382UD45"/>
<dbReference type="EC" id="6.3.2.1" evidence="3"/>
<comment type="pathway">
    <text evidence="1">Cofactor biosynthesis; (R)-pantothenate biosynthesis; (R)-pantothenate from (R)-pantoate and beta-alanine: step 1/1.</text>
</comment>
<dbReference type="GO" id="GO:0004592">
    <property type="term" value="F:pantoate-beta-alanine ligase activity"/>
    <property type="evidence" value="ECO:0007669"/>
    <property type="project" value="UniProtKB-EC"/>
</dbReference>
<organism evidence="9">
    <name type="scientific">marine metagenome</name>
    <dbReference type="NCBI Taxonomy" id="408172"/>
    <lineage>
        <taxon>unclassified sequences</taxon>
        <taxon>metagenomes</taxon>
        <taxon>ecological metagenomes</taxon>
    </lineage>
</organism>
<proteinExistence type="inferred from homology"/>
<evidence type="ECO:0000256" key="1">
    <source>
        <dbReference type="ARBA" id="ARBA00004990"/>
    </source>
</evidence>
<sequence>IVKPDYAVFGEKDYQQLLIIKSLVERQDIETTIVSVPTARESDGLATSTRNSYLRSEDRAKAPLFYQQLVDTKAAIQSGANISSATEQAADALSAVFDVEYVEVLNANNLTQITTSSSEIIIISAVRLGETRLIDNIVFRRSDV</sequence>
<dbReference type="InterPro" id="IPR042176">
    <property type="entry name" value="Pantoate_ligase_C"/>
</dbReference>
<dbReference type="EMBL" id="UINC01143218">
    <property type="protein sequence ID" value="SVD32012.1"/>
    <property type="molecule type" value="Genomic_DNA"/>
</dbReference>
<keyword evidence="6" id="KW-0547">Nucleotide-binding</keyword>
<dbReference type="PANTHER" id="PTHR21299:SF1">
    <property type="entry name" value="PANTOATE--BETA-ALANINE LIGASE"/>
    <property type="match status" value="1"/>
</dbReference>
<gene>
    <name evidence="9" type="ORF">METZ01_LOCUS384866</name>
</gene>
<dbReference type="UniPathway" id="UPA00028">
    <property type="reaction ID" value="UER00005"/>
</dbReference>
<keyword evidence="5" id="KW-0566">Pantothenate biosynthesis</keyword>
<evidence type="ECO:0000256" key="4">
    <source>
        <dbReference type="ARBA" id="ARBA00022598"/>
    </source>
</evidence>
<comment type="similarity">
    <text evidence="2">Belongs to the pantothenate synthetase family.</text>
</comment>
<reference evidence="9" key="1">
    <citation type="submission" date="2018-05" db="EMBL/GenBank/DDBJ databases">
        <authorList>
            <person name="Lanie J.A."/>
            <person name="Ng W.-L."/>
            <person name="Kazmierczak K.M."/>
            <person name="Andrzejewski T.M."/>
            <person name="Davidsen T.M."/>
            <person name="Wayne K.J."/>
            <person name="Tettelin H."/>
            <person name="Glass J.I."/>
            <person name="Rusch D."/>
            <person name="Podicherti R."/>
            <person name="Tsui H.-C.T."/>
            <person name="Winkler M.E."/>
        </authorList>
    </citation>
    <scope>NUCLEOTIDE SEQUENCE</scope>
</reference>
<evidence type="ECO:0000256" key="3">
    <source>
        <dbReference type="ARBA" id="ARBA00012219"/>
    </source>
</evidence>
<evidence type="ECO:0000256" key="5">
    <source>
        <dbReference type="ARBA" id="ARBA00022655"/>
    </source>
</evidence>
<keyword evidence="7" id="KW-0067">ATP-binding</keyword>